<keyword evidence="2" id="KW-1185">Reference proteome</keyword>
<evidence type="ECO:0000313" key="1">
    <source>
        <dbReference type="EMBL" id="KAH9414001.1"/>
    </source>
</evidence>
<sequence length="77" mass="8733">MNEMSFFFFGDDDSDHDKSNSVNNGQLHVCNALIVADFSPINFNVCNCGNRVQLRSNDFGCRRIIPANIQEFIRVFG</sequence>
<reference evidence="1 2" key="2">
    <citation type="journal article" date="2022" name="Mol. Biol. Evol.">
        <title>Comparative Genomics Reveals Insights into the Divergent Evolution of Astigmatic Mites and Household Pest Adaptations.</title>
        <authorList>
            <person name="Xiong Q."/>
            <person name="Wan A.T."/>
            <person name="Liu X."/>
            <person name="Fung C.S."/>
            <person name="Xiao X."/>
            <person name="Malainual N."/>
            <person name="Hou J."/>
            <person name="Wang L."/>
            <person name="Wang M."/>
            <person name="Yang K.Y."/>
            <person name="Cui Y."/>
            <person name="Leung E.L."/>
            <person name="Nong W."/>
            <person name="Shin S.K."/>
            <person name="Au S.W."/>
            <person name="Jeong K.Y."/>
            <person name="Chew F.T."/>
            <person name="Hui J.H."/>
            <person name="Leung T.F."/>
            <person name="Tungtrongchitr A."/>
            <person name="Zhong N."/>
            <person name="Liu Z."/>
            <person name="Tsui S.K."/>
        </authorList>
    </citation>
    <scope>NUCLEOTIDE SEQUENCE [LARGE SCALE GENOMIC DNA]</scope>
    <source>
        <strain evidence="1">Derp</strain>
    </source>
</reference>
<reference evidence="1 2" key="1">
    <citation type="journal article" date="2018" name="J. Allergy Clin. Immunol.">
        <title>High-quality assembly of Dermatophagoides pteronyssinus genome and transcriptome reveals a wide range of novel allergens.</title>
        <authorList>
            <person name="Liu X.Y."/>
            <person name="Yang K.Y."/>
            <person name="Wang M.Q."/>
            <person name="Kwok J.S."/>
            <person name="Zeng X."/>
            <person name="Yang Z."/>
            <person name="Xiao X.J."/>
            <person name="Lau C.P."/>
            <person name="Li Y."/>
            <person name="Huang Z.M."/>
            <person name="Ba J.G."/>
            <person name="Yim A.K."/>
            <person name="Ouyang C.Y."/>
            <person name="Ngai S.M."/>
            <person name="Chan T.F."/>
            <person name="Leung E.L."/>
            <person name="Liu L."/>
            <person name="Liu Z.G."/>
            <person name="Tsui S.K."/>
        </authorList>
    </citation>
    <scope>NUCLEOTIDE SEQUENCE [LARGE SCALE GENOMIC DNA]</scope>
    <source>
        <strain evidence="1">Derp</strain>
    </source>
</reference>
<name>A0ABQ8IUL5_DERPT</name>
<organism evidence="1 2">
    <name type="scientific">Dermatophagoides pteronyssinus</name>
    <name type="common">European house dust mite</name>
    <dbReference type="NCBI Taxonomy" id="6956"/>
    <lineage>
        <taxon>Eukaryota</taxon>
        <taxon>Metazoa</taxon>
        <taxon>Ecdysozoa</taxon>
        <taxon>Arthropoda</taxon>
        <taxon>Chelicerata</taxon>
        <taxon>Arachnida</taxon>
        <taxon>Acari</taxon>
        <taxon>Acariformes</taxon>
        <taxon>Sarcoptiformes</taxon>
        <taxon>Astigmata</taxon>
        <taxon>Psoroptidia</taxon>
        <taxon>Analgoidea</taxon>
        <taxon>Pyroglyphidae</taxon>
        <taxon>Dermatophagoidinae</taxon>
        <taxon>Dermatophagoides</taxon>
    </lineage>
</organism>
<dbReference type="Proteomes" id="UP000887458">
    <property type="component" value="Unassembled WGS sequence"/>
</dbReference>
<accession>A0ABQ8IUL5</accession>
<dbReference type="EMBL" id="NJHN03000115">
    <property type="protein sequence ID" value="KAH9414001.1"/>
    <property type="molecule type" value="Genomic_DNA"/>
</dbReference>
<evidence type="ECO:0000313" key="2">
    <source>
        <dbReference type="Proteomes" id="UP000887458"/>
    </source>
</evidence>
<comment type="caution">
    <text evidence="1">The sequence shown here is derived from an EMBL/GenBank/DDBJ whole genome shotgun (WGS) entry which is preliminary data.</text>
</comment>
<gene>
    <name evidence="1" type="ORF">DERP_012379</name>
</gene>
<protein>
    <submittedName>
        <fullName evidence="1">Uncharacterized protein</fullName>
    </submittedName>
</protein>
<proteinExistence type="predicted"/>